<dbReference type="EMBL" id="MU167239">
    <property type="protein sequence ID" value="KAG0148275.1"/>
    <property type="molecule type" value="Genomic_DNA"/>
</dbReference>
<sequence>MADFEYNLISTSQAEEHHLWLSSDTLPMPNFLINDPHADSYTPYILEDSLIGLDEATELAYNDYLPDASSLTFTKSSGSFTPRTGPGNRHSSSAPEVTVTLERLIEQQSQLISKAFESWRSKYPIKPELNSVTETNRTASPKPSSKSSSVIRSRLNDQPDEEITGPINFDLWSIGCDKSAIGRDT</sequence>
<evidence type="ECO:0000313" key="3">
    <source>
        <dbReference type="Proteomes" id="UP000886653"/>
    </source>
</evidence>
<protein>
    <submittedName>
        <fullName evidence="2">Uncharacterized protein</fullName>
    </submittedName>
</protein>
<feature type="compositionally biased region" description="Low complexity" evidence="1">
    <location>
        <begin position="140"/>
        <end position="149"/>
    </location>
</feature>
<gene>
    <name evidence="2" type="ORF">CROQUDRAFT_655206</name>
</gene>
<evidence type="ECO:0000313" key="2">
    <source>
        <dbReference type="EMBL" id="KAG0148275.1"/>
    </source>
</evidence>
<dbReference type="OrthoDB" id="10363046at2759"/>
<dbReference type="Proteomes" id="UP000886653">
    <property type="component" value="Unassembled WGS sequence"/>
</dbReference>
<feature type="region of interest" description="Disordered" evidence="1">
    <location>
        <begin position="76"/>
        <end position="96"/>
    </location>
</feature>
<keyword evidence="3" id="KW-1185">Reference proteome</keyword>
<dbReference type="AlphaFoldDB" id="A0A9P6NJP2"/>
<accession>A0A9P6NJP2</accession>
<comment type="caution">
    <text evidence="2">The sequence shown here is derived from an EMBL/GenBank/DDBJ whole genome shotgun (WGS) entry which is preliminary data.</text>
</comment>
<proteinExistence type="predicted"/>
<feature type="compositionally biased region" description="Polar residues" evidence="1">
    <location>
        <begin position="130"/>
        <end position="139"/>
    </location>
</feature>
<organism evidence="2 3">
    <name type="scientific">Cronartium quercuum f. sp. fusiforme G11</name>
    <dbReference type="NCBI Taxonomy" id="708437"/>
    <lineage>
        <taxon>Eukaryota</taxon>
        <taxon>Fungi</taxon>
        <taxon>Dikarya</taxon>
        <taxon>Basidiomycota</taxon>
        <taxon>Pucciniomycotina</taxon>
        <taxon>Pucciniomycetes</taxon>
        <taxon>Pucciniales</taxon>
        <taxon>Coleosporiaceae</taxon>
        <taxon>Cronartium</taxon>
    </lineage>
</organism>
<reference evidence="2" key="1">
    <citation type="submission" date="2013-11" db="EMBL/GenBank/DDBJ databases">
        <title>Genome sequence of the fusiform rust pathogen reveals effectors for host alternation and coevolution with pine.</title>
        <authorList>
            <consortium name="DOE Joint Genome Institute"/>
            <person name="Smith K."/>
            <person name="Pendleton A."/>
            <person name="Kubisiak T."/>
            <person name="Anderson C."/>
            <person name="Salamov A."/>
            <person name="Aerts A."/>
            <person name="Riley R."/>
            <person name="Clum A."/>
            <person name="Lindquist E."/>
            <person name="Ence D."/>
            <person name="Campbell M."/>
            <person name="Kronenberg Z."/>
            <person name="Feau N."/>
            <person name="Dhillon B."/>
            <person name="Hamelin R."/>
            <person name="Burleigh J."/>
            <person name="Smith J."/>
            <person name="Yandell M."/>
            <person name="Nelson C."/>
            <person name="Grigoriev I."/>
            <person name="Davis J."/>
        </authorList>
    </citation>
    <scope>NUCLEOTIDE SEQUENCE</scope>
    <source>
        <strain evidence="2">G11</strain>
    </source>
</reference>
<name>A0A9P6NJP2_9BASI</name>
<evidence type="ECO:0000256" key="1">
    <source>
        <dbReference type="SAM" id="MobiDB-lite"/>
    </source>
</evidence>
<feature type="region of interest" description="Disordered" evidence="1">
    <location>
        <begin position="130"/>
        <end position="164"/>
    </location>
</feature>